<dbReference type="Proteomes" id="UP000054123">
    <property type="component" value="Unassembled WGS sequence"/>
</dbReference>
<dbReference type="AlphaFoldDB" id="A0A011LZL3"/>
<dbReference type="Gene3D" id="3.40.50.300">
    <property type="entry name" value="P-loop containing nucleotide triphosphate hydrolases"/>
    <property type="match status" value="1"/>
</dbReference>
<evidence type="ECO:0000256" key="3">
    <source>
        <dbReference type="ARBA" id="ARBA00021004"/>
    </source>
</evidence>
<reference evidence="10 11" key="1">
    <citation type="journal article" date="2014" name="Genome Announc.">
        <title>Genome Sequence of a Presumptive Mannheimia haemolytica Strain with an A1/A6-Cross-Reactive Serotype from a White-Tailed Deer (Odocoileus virginianus).</title>
        <authorList>
            <person name="Lawrence P.K."/>
            <person name="Bey R.F."/>
            <person name="Wiener B."/>
            <person name="Kittichotirat W."/>
            <person name="Bumgarner R.E."/>
        </authorList>
    </citation>
    <scope>NUCLEOTIDE SEQUENCE [LARGE SCALE GENOMIC DNA]</scope>
    <source>
        <strain evidence="10 11">PKL10</strain>
    </source>
</reference>
<keyword evidence="6 10" id="KW-0067">ATP-binding</keyword>
<evidence type="ECO:0000313" key="11">
    <source>
        <dbReference type="Proteomes" id="UP000054123"/>
    </source>
</evidence>
<evidence type="ECO:0000256" key="5">
    <source>
        <dbReference type="ARBA" id="ARBA00022741"/>
    </source>
</evidence>
<dbReference type="InterPro" id="IPR003439">
    <property type="entry name" value="ABC_transporter-like_ATP-bd"/>
</dbReference>
<evidence type="ECO:0000256" key="6">
    <source>
        <dbReference type="ARBA" id="ARBA00022840"/>
    </source>
</evidence>
<keyword evidence="5" id="KW-0547">Nucleotide-binding</keyword>
<evidence type="ECO:0000256" key="7">
    <source>
        <dbReference type="ARBA" id="ARBA00024829"/>
    </source>
</evidence>
<dbReference type="PANTHER" id="PTHR42788">
    <property type="entry name" value="TAURINE IMPORT ATP-BINDING PROTEIN-RELATED"/>
    <property type="match status" value="1"/>
</dbReference>
<evidence type="ECO:0000256" key="8">
    <source>
        <dbReference type="ARBA" id="ARBA00034068"/>
    </source>
</evidence>
<name>A0A011LZL3_9PAST</name>
<dbReference type="PANTHER" id="PTHR42788:SF19">
    <property type="entry name" value="ALIPHATIC SULFONATES IMPORT ATP-BINDING PROTEIN SSUB 2"/>
    <property type="match status" value="1"/>
</dbReference>
<dbReference type="CDD" id="cd03293">
    <property type="entry name" value="ABC_NrtD_SsuB_transporters"/>
    <property type="match status" value="1"/>
</dbReference>
<evidence type="ECO:0000256" key="4">
    <source>
        <dbReference type="ARBA" id="ARBA00022448"/>
    </source>
</evidence>
<dbReference type="InterPro" id="IPR003593">
    <property type="entry name" value="AAA+_ATPase"/>
</dbReference>
<comment type="function">
    <text evidence="7">Part of the ABC transporter complex LktBD involved in leukotoxin export. Transmembrane domains (TMD) form a pore in the inner membrane and the ATP-binding domain (NBD) is responsible for energy generation.</text>
</comment>
<dbReference type="PATRIC" id="fig|1450449.3.peg.510"/>
<dbReference type="InterPro" id="IPR027417">
    <property type="entry name" value="P-loop_NTPase"/>
</dbReference>
<feature type="domain" description="ABC transporter" evidence="9">
    <location>
        <begin position="3"/>
        <end position="237"/>
    </location>
</feature>
<evidence type="ECO:0000256" key="1">
    <source>
        <dbReference type="ARBA" id="ARBA00005417"/>
    </source>
</evidence>
<dbReference type="RefSeq" id="WP_042801741.1">
    <property type="nucleotide sequence ID" value="NZ_AVSP01000006.1"/>
</dbReference>
<evidence type="ECO:0000313" key="10">
    <source>
        <dbReference type="EMBL" id="EXI62688.1"/>
    </source>
</evidence>
<dbReference type="GO" id="GO:0016887">
    <property type="term" value="F:ATP hydrolysis activity"/>
    <property type="evidence" value="ECO:0007669"/>
    <property type="project" value="InterPro"/>
</dbReference>
<dbReference type="SMART" id="SM00382">
    <property type="entry name" value="AAA"/>
    <property type="match status" value="1"/>
</dbReference>
<comment type="catalytic activity">
    <reaction evidence="8">
        <text>ATP + H2O + proteinSide 1 = ADP + phosphate + proteinSide 2.</text>
        <dbReference type="EC" id="7.4.2.5"/>
    </reaction>
</comment>
<keyword evidence="4" id="KW-0813">Transport</keyword>
<dbReference type="STRING" id="1122190.GCA_000621105_01165"/>
<sequence length="263" mass="28781">MSLSITNLSLGYEKNKQANTILQAVNFEINSGTLTSILGPSGVGKSSLLRVVAGLDKPLSGQINLFGEIISKPHPDVGFVFQSATLLPWLSVRNNVAFGLDFQCRTPLTKSDIQQRVESALEEVGLSHAIDAMPHELSGGMAQRVNLARALARKPKVILLDEPFSALDAVIRTQMQSLLHDIVRHHNAAALLVTHDIDEALLVSDNILLLGGTPAHIVGKWQLSDAFPRADLLNLNHIRVDILQSLRQAQQRNLQEQTVDFMI</sequence>
<gene>
    <name evidence="10" type="ORF">AK33_02725</name>
</gene>
<dbReference type="InterPro" id="IPR017871">
    <property type="entry name" value="ABC_transporter-like_CS"/>
</dbReference>
<proteinExistence type="inferred from homology"/>
<dbReference type="SUPFAM" id="SSF52540">
    <property type="entry name" value="P-loop containing nucleoside triphosphate hydrolases"/>
    <property type="match status" value="1"/>
</dbReference>
<evidence type="ECO:0000256" key="2">
    <source>
        <dbReference type="ARBA" id="ARBA00012048"/>
    </source>
</evidence>
<comment type="similarity">
    <text evidence="1">Belongs to the ABC transporter superfamily.</text>
</comment>
<evidence type="ECO:0000259" key="9">
    <source>
        <dbReference type="PROSITE" id="PS50893"/>
    </source>
</evidence>
<protein>
    <recommendedName>
        <fullName evidence="3">Leukotoxin translocation ATP-binding protein LktB</fullName>
        <ecNumber evidence="2">7.4.2.5</ecNumber>
    </recommendedName>
</protein>
<dbReference type="PROSITE" id="PS00211">
    <property type="entry name" value="ABC_TRANSPORTER_1"/>
    <property type="match status" value="1"/>
</dbReference>
<keyword evidence="11" id="KW-1185">Reference proteome</keyword>
<accession>A0A011LZL3</accession>
<dbReference type="GO" id="GO:0005524">
    <property type="term" value="F:ATP binding"/>
    <property type="evidence" value="ECO:0007669"/>
    <property type="project" value="UniProtKB-KW"/>
</dbReference>
<dbReference type="OrthoDB" id="9802264at2"/>
<dbReference type="EMBL" id="JANJ01000002">
    <property type="protein sequence ID" value="EXI62688.1"/>
    <property type="molecule type" value="Genomic_DNA"/>
</dbReference>
<dbReference type="EC" id="7.4.2.5" evidence="2"/>
<dbReference type="InterPro" id="IPR050166">
    <property type="entry name" value="ABC_transporter_ATP-bind"/>
</dbReference>
<organism evidence="10 11">
    <name type="scientific">Mannheimia granulomatis</name>
    <dbReference type="NCBI Taxonomy" id="85402"/>
    <lineage>
        <taxon>Bacteria</taxon>
        <taxon>Pseudomonadati</taxon>
        <taxon>Pseudomonadota</taxon>
        <taxon>Gammaproteobacteria</taxon>
        <taxon>Pasteurellales</taxon>
        <taxon>Pasteurellaceae</taxon>
        <taxon>Mannheimia</taxon>
    </lineage>
</organism>
<dbReference type="PROSITE" id="PS50893">
    <property type="entry name" value="ABC_TRANSPORTER_2"/>
    <property type="match status" value="1"/>
</dbReference>
<comment type="caution">
    <text evidence="10">The sequence shown here is derived from an EMBL/GenBank/DDBJ whole genome shotgun (WGS) entry which is preliminary data.</text>
</comment>
<dbReference type="Pfam" id="PF00005">
    <property type="entry name" value="ABC_tran"/>
    <property type="match status" value="1"/>
</dbReference>